<feature type="domain" description="SpaA-like prealbumin fold" evidence="6">
    <location>
        <begin position="1958"/>
        <end position="2039"/>
    </location>
</feature>
<feature type="domain" description="SpaA-like prealbumin fold" evidence="6">
    <location>
        <begin position="2051"/>
        <end position="2137"/>
    </location>
</feature>
<proteinExistence type="inferred from homology"/>
<keyword evidence="5" id="KW-1133">Transmembrane helix</keyword>
<gene>
    <name evidence="7" type="ORF">CNY62_07365</name>
</gene>
<feature type="domain" description="SpaA-like prealbumin fold" evidence="6">
    <location>
        <begin position="1214"/>
        <end position="1300"/>
    </location>
</feature>
<evidence type="ECO:0000256" key="2">
    <source>
        <dbReference type="ARBA" id="ARBA00022525"/>
    </source>
</evidence>
<evidence type="ECO:0000256" key="5">
    <source>
        <dbReference type="SAM" id="Phobius"/>
    </source>
</evidence>
<accession>A0A291BY77</accession>
<evidence type="ECO:0000313" key="8">
    <source>
        <dbReference type="Proteomes" id="UP000243591"/>
    </source>
</evidence>
<feature type="domain" description="SpaA-like prealbumin fold" evidence="6">
    <location>
        <begin position="1400"/>
        <end position="1486"/>
    </location>
</feature>
<feature type="domain" description="SpaA-like prealbumin fold" evidence="6">
    <location>
        <begin position="1679"/>
        <end position="1760"/>
    </location>
</feature>
<keyword evidence="5" id="KW-0472">Membrane</keyword>
<keyword evidence="8" id="KW-1185">Reference proteome</keyword>
<keyword evidence="2" id="KW-0964">Secreted</keyword>
<evidence type="ECO:0000256" key="3">
    <source>
        <dbReference type="ARBA" id="ARBA00022729"/>
    </source>
</evidence>
<evidence type="ECO:0000259" key="6">
    <source>
        <dbReference type="Pfam" id="PF17802"/>
    </source>
</evidence>
<dbReference type="EMBL" id="CP023483">
    <property type="protein sequence ID" value="ATF26225.1"/>
    <property type="molecule type" value="Genomic_DNA"/>
</dbReference>
<comment type="similarity">
    <text evidence="1">Belongs to the serine-aspartate repeat-containing protein (SDr) family.</text>
</comment>
<dbReference type="PANTHER" id="PTHR36108:SF13">
    <property type="entry name" value="COLOSSIN-B-RELATED"/>
    <property type="match status" value="1"/>
</dbReference>
<feature type="transmembrane region" description="Helical" evidence="5">
    <location>
        <begin position="2164"/>
        <end position="2181"/>
    </location>
</feature>
<dbReference type="Gene3D" id="2.60.40.10">
    <property type="entry name" value="Immunoglobulins"/>
    <property type="match status" value="12"/>
</dbReference>
<dbReference type="Pfam" id="PF17802">
    <property type="entry name" value="SpaA"/>
    <property type="match status" value="12"/>
</dbReference>
<dbReference type="InterPro" id="IPR041033">
    <property type="entry name" value="SpaA_PFL_dom_1"/>
</dbReference>
<feature type="domain" description="SpaA-like prealbumin fold" evidence="6">
    <location>
        <begin position="1121"/>
        <end position="1207"/>
    </location>
</feature>
<feature type="domain" description="SpaA-like prealbumin fold" evidence="6">
    <location>
        <begin position="1863"/>
        <end position="1946"/>
    </location>
</feature>
<keyword evidence="5" id="KW-0812">Transmembrane</keyword>
<feature type="domain" description="SpaA-like prealbumin fold" evidence="6">
    <location>
        <begin position="1307"/>
        <end position="1389"/>
    </location>
</feature>
<evidence type="ECO:0000256" key="4">
    <source>
        <dbReference type="SAM" id="MobiDB-lite"/>
    </source>
</evidence>
<protein>
    <recommendedName>
        <fullName evidence="6">SpaA-like prealbumin fold domain-containing protein</fullName>
    </recommendedName>
</protein>
<dbReference type="Proteomes" id="UP000243591">
    <property type="component" value="Chromosome"/>
</dbReference>
<dbReference type="STRING" id="2756.BFR44_10310"/>
<evidence type="ECO:0000256" key="1">
    <source>
        <dbReference type="ARBA" id="ARBA00007257"/>
    </source>
</evidence>
<dbReference type="InterPro" id="IPR013783">
    <property type="entry name" value="Ig-like_fold"/>
</dbReference>
<dbReference type="RefSeq" id="WP_096699384.1">
    <property type="nucleotide sequence ID" value="NZ_CP023483.1"/>
</dbReference>
<organism evidence="7 8">
    <name type="scientific">Brochothrix thermosphacta</name>
    <name type="common">Microbacterium thermosphactum</name>
    <dbReference type="NCBI Taxonomy" id="2756"/>
    <lineage>
        <taxon>Bacteria</taxon>
        <taxon>Bacillati</taxon>
        <taxon>Bacillota</taxon>
        <taxon>Bacilli</taxon>
        <taxon>Bacillales</taxon>
        <taxon>Listeriaceae</taxon>
        <taxon>Brochothrix</taxon>
    </lineage>
</organism>
<sequence>MHKIKESLTKQLLIIVAVIVAISQIGIISVIADVNEPTSDVLITSEKTNVGIDEVFKVNVKGDEVDLTDFKISYPKSLILVSEKNINKKHIEYQFKASTEGEFTVNGLLKDKELEGVTIKVKNEKEAEKAKEADATPKASLNKSVVAEKDPIDKGTKNATLEYDVNLSAQKDVDFSSGENYLGFPYKVTINSTANATNTLAGVNLTFKIPSGYKLSSDGENSGIVTGPDSIVKEYTINDDGTINIVLNEITKTIAEFTIAIVPITDAGSEANIHDRYDGEILTGSIVGSETVSGKVPQSEQQTTLHGTTDYAVNKTAATAPGSTNRLVTYSFNVNRVGSNKEITLQNLKLEDNIPAGAIIKSSNNAGGKWIITGDQNTGWKAIWERDKQFYGAGNSLSSQDGEIPSLVVEYPEDKFPDDTRPPKNIVTMSANDNNPESTEIAGKPSEAQGPILSSGEDDSSGLDKKILTNTWLSGSIYSNYEVNGSFVADKNSKKSVKNMTIEDSMDRFGNEVFWSHFIISNINIQLNTPIVEGDTKLTVSYKTNKNGWRNASDAKAKSVLKIGFHVVGSLNYAQTDKSDLQIDLQPGEVLTGWKVSVVNEKDKAENVQPKIIVNGISSFANIFDQTIDHSIKSIQNTASQEVEFKDGSISEEKTSEAKVNLQPNLNLNTIVNVPSTLTVGKTNNFTVYANNLTPEEDVDGAIMRVVLPAGVTLDSSKGVSAAEKKLGAPYNIDVPQPGNDIDITTEVLPATADYNASRQVVVFKFKKALATLQKAGSASDRNIGNSGFKYNLPVNVSQVAYDAFIENNQKAPIESWITTDSEKFKDYSVVAYGSRNHQDIHDFDKNRDSIVWDSKFSQVISDGGLILSKSVEGAVNTGFSDQATTSNGENATWKLLLNNTLSTQVVSPVIFDDISKLNGNSDFITKLTGPIEVSKGAVVEYSKDATSSNNGSWSSDWKEAKSFKITKNVLNIGEKIEAFVPVTSPISAKQGELTINTAQGEAILNGNTLPFTSNEAQINIVVDTNTVVLSKTDDTTKEKLQGAVFDLQDSNGKVLQSGLTTDDEGKITVDELVVGTYQFVETKAPTGYELDATPIKFEVKKGQTEVVQVSMTNELTKGGFVLTKTDDKTGEALQGAVFELQDTDGKVLQSGLTTDASGKIAVSDLTPGNYQLVETKAPTGYELDSTPIKVEVKKGQTEAVQVSMTNELTTGGFVLTKTDDKTGEALQGAVFELQDTDGKVLQSGLTTDVSGKIAVSDLTPGNYQLVETKAPTGYELDSTPIKVEVKKGQTEAVQVSMTNELTKGGFVLTKTDDKTGEALQGAVFELQDTDGKVIESGLTTDASGKIAVSDLTPGNYQLVETKAPTGYELDATPIKFEVEKGQTEAVQVSMTNTLTKGGFVLTKTDDKTGEALQGAVFELQDTDGKVIESGLTTDASGKIAVSDLTPGNYQLVETKAPTGYELDSTPIKVEVKKGQTEAVQVSMTNELTKGGFVLAKTDDKTGEALQGAVFELQDAEGKVIESGLTTDISGKLAIDQLKPGNYQLVETKAPTGYELDSTPIKFEVKKGQTEAVQVSMTNELTRGGVILTKTDNVSGEALQGAVFELQDVEGKVIESGLTTDVSGKIAVSDLTPGNYQLVETKAPTGYELDSTPIKVEVKKGQTEAVQVSMTNTLTKGGFVLTKTDDKTGEALQGAVFELQDTDGKVLQSGLTTDASGKIAVSDLTPGNYQLVETKAPTGYELDSTPIKFEVKKGQTEAVQLAMTNELSKGDVILTKTDNVSGETLQGAVFELQDAEDKVIESGLTTDVSGKLAIDQLKPGNYQLVETKAPTGYELDSTPIKFEVKKGQTEAVQLAMTNELSKGDVILTKTDNVSGETLQGAVFELQDAEDKVIESGLTTDVSGKLAIDQLKPGNYQLVETKAPTGYELDSTPIKFEVKKGQTEAVQLAMTNELSKGGFVLTKTDNQSGEVLQGAVFELQDAEGKVIESGLTTDVSGKLAIDQLKPGNYQLVETKAPTGYELETTPIKFEVKKGQTKAVQLAMTNELSKGGFVLTKTDDQSGEVLQGAVFELQDTNGKKVQRNLTTDSAGKIAVAKLKPGKYQLIETKAPQGYELDATPVTFEVMGNQKEIIKVAKTNKAITNEKEVVPPVPNKKLPSTGDEKESMPYAGILLSVLSFVLLWKRRVQHRQ</sequence>
<dbReference type="OrthoDB" id="2056845at2"/>
<dbReference type="SUPFAM" id="SSF49478">
    <property type="entry name" value="Cna protein B-type domain"/>
    <property type="match status" value="12"/>
</dbReference>
<dbReference type="PANTHER" id="PTHR36108">
    <property type="entry name" value="COLOSSIN-B-RELATED"/>
    <property type="match status" value="1"/>
</dbReference>
<name>A0A291BY77_BROTH</name>
<feature type="domain" description="SpaA-like prealbumin fold" evidence="6">
    <location>
        <begin position="1493"/>
        <end position="1579"/>
    </location>
</feature>
<keyword evidence="3" id="KW-0732">Signal</keyword>
<reference evidence="7 8" key="1">
    <citation type="submission" date="2017-09" db="EMBL/GenBank/DDBJ databases">
        <title>Complete Genome Sequences of Two Strains of the Meat Spoilage Bacterium Brochothrix thermosphacta Isolated from Ground Chicken.</title>
        <authorList>
            <person name="Paoli G.C."/>
            <person name="Wijey C."/>
            <person name="Chen C.-Y."/>
            <person name="Nguyen L."/>
            <person name="Yan X."/>
            <person name="Irwin P.L."/>
        </authorList>
    </citation>
    <scope>NUCLEOTIDE SEQUENCE [LARGE SCALE GENOMIC DNA]</scope>
    <source>
        <strain evidence="7 8">BI</strain>
    </source>
</reference>
<dbReference type="KEGG" id="bths:CNY62_07365"/>
<dbReference type="NCBIfam" id="TIGR01167">
    <property type="entry name" value="LPXTG_anchor"/>
    <property type="match status" value="1"/>
</dbReference>
<feature type="domain" description="SpaA-like prealbumin fold" evidence="6">
    <location>
        <begin position="1770"/>
        <end position="1853"/>
    </location>
</feature>
<feature type="domain" description="SpaA-like prealbumin fold" evidence="6">
    <location>
        <begin position="1027"/>
        <end position="1113"/>
    </location>
</feature>
<feature type="compositionally biased region" description="Polar residues" evidence="4">
    <location>
        <begin position="427"/>
        <end position="438"/>
    </location>
</feature>
<feature type="region of interest" description="Disordered" evidence="4">
    <location>
        <begin position="415"/>
        <end position="461"/>
    </location>
</feature>
<feature type="transmembrane region" description="Helical" evidence="5">
    <location>
        <begin position="12"/>
        <end position="32"/>
    </location>
</feature>
<evidence type="ECO:0000313" key="7">
    <source>
        <dbReference type="EMBL" id="ATF26225.1"/>
    </source>
</evidence>
<feature type="domain" description="SpaA-like prealbumin fold" evidence="6">
    <location>
        <begin position="1585"/>
        <end position="1668"/>
    </location>
</feature>